<evidence type="ECO:0000313" key="2">
    <source>
        <dbReference type="Proteomes" id="UP001358586"/>
    </source>
</evidence>
<sequence>MLRPKINSSSHGAKDNKNWYVIHLLPYAGPTSYSSTYYNPGDYQTAGGYPSSSYIH</sequence>
<dbReference type="EMBL" id="JARKNE010000010">
    <property type="protein sequence ID" value="KAK5794449.1"/>
    <property type="molecule type" value="Genomic_DNA"/>
</dbReference>
<protein>
    <submittedName>
        <fullName evidence="1">Uncharacterized protein</fullName>
    </submittedName>
</protein>
<proteinExistence type="predicted"/>
<evidence type="ECO:0000313" key="1">
    <source>
        <dbReference type="EMBL" id="KAK5794449.1"/>
    </source>
</evidence>
<gene>
    <name evidence="1" type="ORF">PVK06_035675</name>
</gene>
<organism evidence="1 2">
    <name type="scientific">Gossypium arboreum</name>
    <name type="common">Tree cotton</name>
    <name type="synonym">Gossypium nanking</name>
    <dbReference type="NCBI Taxonomy" id="29729"/>
    <lineage>
        <taxon>Eukaryota</taxon>
        <taxon>Viridiplantae</taxon>
        <taxon>Streptophyta</taxon>
        <taxon>Embryophyta</taxon>
        <taxon>Tracheophyta</taxon>
        <taxon>Spermatophyta</taxon>
        <taxon>Magnoliopsida</taxon>
        <taxon>eudicotyledons</taxon>
        <taxon>Gunneridae</taxon>
        <taxon>Pentapetalae</taxon>
        <taxon>rosids</taxon>
        <taxon>malvids</taxon>
        <taxon>Malvales</taxon>
        <taxon>Malvaceae</taxon>
        <taxon>Malvoideae</taxon>
        <taxon>Gossypium</taxon>
    </lineage>
</organism>
<accession>A0ABR0NJK3</accession>
<name>A0ABR0NJK3_GOSAR</name>
<comment type="caution">
    <text evidence="1">The sequence shown here is derived from an EMBL/GenBank/DDBJ whole genome shotgun (WGS) entry which is preliminary data.</text>
</comment>
<reference evidence="1 2" key="1">
    <citation type="submission" date="2023-03" db="EMBL/GenBank/DDBJ databases">
        <title>WGS of Gossypium arboreum.</title>
        <authorList>
            <person name="Yu D."/>
        </authorList>
    </citation>
    <scope>NUCLEOTIDE SEQUENCE [LARGE SCALE GENOMIC DNA]</scope>
    <source>
        <tissue evidence="1">Leaf</tissue>
    </source>
</reference>
<dbReference type="Proteomes" id="UP001358586">
    <property type="component" value="Chromosome 10"/>
</dbReference>
<keyword evidence="2" id="KW-1185">Reference proteome</keyword>